<protein>
    <submittedName>
        <fullName evidence="1">Uncharacterized protein</fullName>
    </submittedName>
</protein>
<evidence type="ECO:0000313" key="1">
    <source>
        <dbReference type="EMBL" id="AJW30665.1"/>
    </source>
</evidence>
<gene>
    <name evidence="1" type="ORF">FA02_0400</name>
</gene>
<proteinExistence type="predicted"/>
<name>A0A0D5A2Z9_PROMR</name>
<dbReference type="EMBL" id="KJ947870">
    <property type="protein sequence ID" value="AJW30665.1"/>
    <property type="molecule type" value="Genomic_DNA"/>
</dbReference>
<organism evidence="1">
    <name type="scientific">Prochlorococcus marinus str. P0902-H212</name>
    <dbReference type="NCBI Taxonomy" id="1620696"/>
    <lineage>
        <taxon>Bacteria</taxon>
        <taxon>Bacillati</taxon>
        <taxon>Cyanobacteriota</taxon>
        <taxon>Cyanophyceae</taxon>
        <taxon>Synechococcales</taxon>
        <taxon>Prochlorococcaceae</taxon>
        <taxon>Prochlorococcus</taxon>
    </lineage>
</organism>
<reference evidence="1" key="1">
    <citation type="submission" date="2014-06" db="EMBL/GenBank/DDBJ databases">
        <authorList>
            <person name="Berube P.M."/>
        </authorList>
    </citation>
    <scope>NUCLEOTIDE SEQUENCE</scope>
    <source>
        <strain evidence="1">P0902-H212</strain>
    </source>
</reference>
<dbReference type="AlphaFoldDB" id="A0A0D5A2Z9"/>
<sequence length="154" mass="17373">MSSMEQISRTSIQAKAFEFALLELIYSKRDSFQPLWSVDSWAKFLIWLSLNCGLSGEKESLEMFAKAMGSPLTSRMRKIFFERALEDLSLHVMADPAEAQVLIMPIALDKMINDNDVVQALEMVGLSDKVSLSSAAWERHDSIVSIPWNVKSDI</sequence>
<accession>A0A0D5A2Z9</accession>